<dbReference type="PATRIC" id="fig|702459.3.peg.400"/>
<keyword evidence="2" id="KW-1133">Transmembrane helix</keyword>
<feature type="domain" description="G5" evidence="3">
    <location>
        <begin position="137"/>
        <end position="217"/>
    </location>
</feature>
<dbReference type="RefSeq" id="WP_013389571.1">
    <property type="nucleotide sequence ID" value="NC_014638.1"/>
</dbReference>
<dbReference type="KEGG" id="bbp:BBPR_0387"/>
<keyword evidence="2" id="KW-0812">Transmembrane</keyword>
<gene>
    <name evidence="4" type="ordered locus">BBPR_0387</name>
</gene>
<dbReference type="HOGENOM" id="CLU_059319_0_0_11"/>
<evidence type="ECO:0000313" key="4">
    <source>
        <dbReference type="EMBL" id="ADP35502.1"/>
    </source>
</evidence>
<dbReference type="Proteomes" id="UP000002312">
    <property type="component" value="Chromosome"/>
</dbReference>
<feature type="transmembrane region" description="Helical" evidence="2">
    <location>
        <begin position="20"/>
        <end position="39"/>
    </location>
</feature>
<dbReference type="InterPro" id="IPR007137">
    <property type="entry name" value="DUF348"/>
</dbReference>
<keyword evidence="1" id="KW-0732">Signal</keyword>
<sequence length="331" mass="35579">MASHRKTNAPTLLSLSKRQWIRIVAIAAAIVMVVAAGIVSRNFYIGRGRGTTVNEYSATDLAGSSVSRSNNRADLRGADANTSYVTVKINGKSRFVLGDNFTDVKSVLDAGNITLEPEDSVTPALTTKVDESTVISISRADTQAETSETAIAFNTVKKETTSLPQGQQKVQTEGQEGVLQTTSMVTRSAGKVVSSTVFAKYVKKAPVDKVILVGTGSAEEAAANTLGDTVPSGEKQKWAHDWLLANGYTEADFTAANFIINHESGWQTNATNPSSGAYGLPQALPGNKMASAGADWRTNYQTQFKWFVNYCNQRYGSITGAYAYWKANSNY</sequence>
<dbReference type="Gene3D" id="1.10.530.10">
    <property type="match status" value="1"/>
</dbReference>
<dbReference type="InterPro" id="IPR023346">
    <property type="entry name" value="Lysozyme-like_dom_sf"/>
</dbReference>
<keyword evidence="2" id="KW-0472">Membrane</keyword>
<proteinExistence type="predicted"/>
<evidence type="ECO:0000313" key="5">
    <source>
        <dbReference type="Proteomes" id="UP000002312"/>
    </source>
</evidence>
<reference evidence="4 5" key="1">
    <citation type="journal article" date="2010" name="Proc. Natl. Acad. Sci. U.S.A.">
        <title>Genome analysis of Bifidobacterium bifidum PRL2010 reveals metabolic pathways for host-derived glycan foraging.</title>
        <authorList>
            <person name="Turroni F."/>
            <person name="Bottacini F."/>
            <person name="Foroni E."/>
            <person name="Mulder I."/>
            <person name="Kim J.H."/>
            <person name="Zomer A."/>
            <person name="Sanchez B."/>
            <person name="Bidossi A."/>
            <person name="Ferrarini A."/>
            <person name="Giubellini V."/>
            <person name="Delledonne M."/>
            <person name="Henrissat B."/>
            <person name="Coutinho P."/>
            <person name="Oggioni M."/>
            <person name="Fitzgerald G.F."/>
            <person name="Mills D."/>
            <person name="Margolles A."/>
            <person name="Kelly D."/>
            <person name="van Sinderen D."/>
            <person name="Ventura M."/>
        </authorList>
    </citation>
    <scope>NUCLEOTIDE SEQUENCE [LARGE SCALE GENOMIC DNA]</scope>
    <source>
        <strain evidence="4 5">PRL2010</strain>
    </source>
</reference>
<dbReference type="PROSITE" id="PS51109">
    <property type="entry name" value="G5"/>
    <property type="match status" value="1"/>
</dbReference>
<evidence type="ECO:0000256" key="1">
    <source>
        <dbReference type="ARBA" id="ARBA00022729"/>
    </source>
</evidence>
<dbReference type="AlphaFoldDB" id="A0A0H3E8E4"/>
<evidence type="ECO:0000256" key="2">
    <source>
        <dbReference type="SAM" id="Phobius"/>
    </source>
</evidence>
<dbReference type="InterPro" id="IPR011098">
    <property type="entry name" value="G5_dom"/>
</dbReference>
<dbReference type="eggNOG" id="COG3583">
    <property type="taxonomic scope" value="Bacteria"/>
</dbReference>
<dbReference type="Pfam" id="PF03990">
    <property type="entry name" value="DUF348"/>
    <property type="match status" value="1"/>
</dbReference>
<name>A0A0H3E8E4_BIFBP</name>
<protein>
    <submittedName>
        <fullName evidence="4">Conserved hypothetical secreted protein with G5 domain</fullName>
    </submittedName>
</protein>
<evidence type="ECO:0000259" key="3">
    <source>
        <dbReference type="PROSITE" id="PS51109"/>
    </source>
</evidence>
<dbReference type="EMBL" id="CP001840">
    <property type="protein sequence ID" value="ADP35502.1"/>
    <property type="molecule type" value="Genomic_DNA"/>
</dbReference>
<accession>A0A0H3E8E4</accession>
<dbReference type="OrthoDB" id="9766277at2"/>
<dbReference type="SMART" id="SM01208">
    <property type="entry name" value="G5"/>
    <property type="match status" value="1"/>
</dbReference>
<dbReference type="Gene3D" id="2.20.230.10">
    <property type="entry name" value="Resuscitation-promoting factor rpfb"/>
    <property type="match status" value="1"/>
</dbReference>
<organism evidence="4 5">
    <name type="scientific">Bifidobacterium bifidum (strain PRL2010)</name>
    <dbReference type="NCBI Taxonomy" id="702459"/>
    <lineage>
        <taxon>Bacteria</taxon>
        <taxon>Bacillati</taxon>
        <taxon>Actinomycetota</taxon>
        <taxon>Actinomycetes</taxon>
        <taxon>Bifidobacteriales</taxon>
        <taxon>Bifidobacteriaceae</taxon>
        <taxon>Bifidobacterium</taxon>
    </lineage>
</organism>
<dbReference type="SUPFAM" id="SSF53955">
    <property type="entry name" value="Lysozyme-like"/>
    <property type="match status" value="1"/>
</dbReference>
<dbReference type="Pfam" id="PF07501">
    <property type="entry name" value="G5"/>
    <property type="match status" value="1"/>
</dbReference>